<evidence type="ECO:0000313" key="5">
    <source>
        <dbReference type="Proteomes" id="UP001201980"/>
    </source>
</evidence>
<evidence type="ECO:0000256" key="2">
    <source>
        <dbReference type="ARBA" id="ARBA00022676"/>
    </source>
</evidence>
<dbReference type="Proteomes" id="UP001201980">
    <property type="component" value="Unassembled WGS sequence"/>
</dbReference>
<keyword evidence="5" id="KW-1185">Reference proteome</keyword>
<comment type="similarity">
    <text evidence="1">Belongs to the glycosyltransferase 15 family.</text>
</comment>
<gene>
    <name evidence="4" type="ORF">MKZ38_004985</name>
</gene>
<comment type="caution">
    <text evidence="4">The sequence shown here is derived from an EMBL/GenBank/DDBJ whole genome shotgun (WGS) entry which is preliminary data.</text>
</comment>
<dbReference type="AlphaFoldDB" id="A0AAD5RL11"/>
<reference evidence="4" key="1">
    <citation type="submission" date="2022-07" db="EMBL/GenBank/DDBJ databases">
        <title>Draft genome sequence of Zalerion maritima ATCC 34329, a (micro)plastics degrading marine fungus.</title>
        <authorList>
            <person name="Paco A."/>
            <person name="Goncalves M.F.M."/>
            <person name="Rocha-Santos T.A.P."/>
            <person name="Alves A."/>
        </authorList>
    </citation>
    <scope>NUCLEOTIDE SEQUENCE</scope>
    <source>
        <strain evidence="4">ATCC 34329</strain>
    </source>
</reference>
<proteinExistence type="inferred from homology"/>
<dbReference type="InterPro" id="IPR029044">
    <property type="entry name" value="Nucleotide-diphossugar_trans"/>
</dbReference>
<dbReference type="GO" id="GO:0006487">
    <property type="term" value="P:protein N-linked glycosylation"/>
    <property type="evidence" value="ECO:0007669"/>
    <property type="project" value="TreeGrafter"/>
</dbReference>
<dbReference type="PANTHER" id="PTHR31121:SF2">
    <property type="entry name" value="MANNOSYLTRANSFERASE KTR5-RELATED"/>
    <property type="match status" value="1"/>
</dbReference>
<dbReference type="GO" id="GO:0000032">
    <property type="term" value="P:cell wall mannoprotein biosynthetic process"/>
    <property type="evidence" value="ECO:0007669"/>
    <property type="project" value="TreeGrafter"/>
</dbReference>
<organism evidence="4 5">
    <name type="scientific">Zalerion maritima</name>
    <dbReference type="NCBI Taxonomy" id="339359"/>
    <lineage>
        <taxon>Eukaryota</taxon>
        <taxon>Fungi</taxon>
        <taxon>Dikarya</taxon>
        <taxon>Ascomycota</taxon>
        <taxon>Pezizomycotina</taxon>
        <taxon>Sordariomycetes</taxon>
        <taxon>Lulworthiomycetidae</taxon>
        <taxon>Lulworthiales</taxon>
        <taxon>Lulworthiaceae</taxon>
        <taxon>Zalerion</taxon>
    </lineage>
</organism>
<sequence length="267" mass="30977">KFYNLDALKDYKWYWRIEPGVRYTCAITYDPFVEMARREKVYGYTVALWEEPKTCPGLFRAVDDYRVDKGIPAGPMWNAMVDASWKPWPLRKLMAWLRAAHTDGNGDGWNLCHYWSNFEIADLDFFRGERYQELFGHLDRSGGFYDERWGDAPVHSLAVHLLLEPGKLHHFSDIGYDHKPFYQCPGNAPGGQLEEEELEKSIFGEGKYSPETEGTIGCRCECNHHRKKRNNRAICLGRLQEPATAAANRMGFMDRFWGRYPYAIGVA</sequence>
<name>A0AAD5RL11_9PEZI</name>
<dbReference type="GO" id="GO:0016020">
    <property type="term" value="C:membrane"/>
    <property type="evidence" value="ECO:0007669"/>
    <property type="project" value="InterPro"/>
</dbReference>
<feature type="non-terminal residue" evidence="4">
    <location>
        <position position="1"/>
    </location>
</feature>
<accession>A0AAD5RL11</accession>
<dbReference type="Gene3D" id="3.90.550.10">
    <property type="entry name" value="Spore Coat Polysaccharide Biosynthesis Protein SpsA, Chain A"/>
    <property type="match status" value="1"/>
</dbReference>
<dbReference type="EMBL" id="JAKWBI020000296">
    <property type="protein sequence ID" value="KAJ2897075.1"/>
    <property type="molecule type" value="Genomic_DNA"/>
</dbReference>
<evidence type="ECO:0000313" key="4">
    <source>
        <dbReference type="EMBL" id="KAJ2897075.1"/>
    </source>
</evidence>
<evidence type="ECO:0000256" key="3">
    <source>
        <dbReference type="ARBA" id="ARBA00022679"/>
    </source>
</evidence>
<dbReference type="PANTHER" id="PTHR31121">
    <property type="entry name" value="ALPHA-1,2 MANNOSYLTRANSFERASE KTR1"/>
    <property type="match status" value="1"/>
</dbReference>
<protein>
    <submittedName>
        <fullName evidence="4">Glycolipid 2-alpha-mannosyltransferase 1</fullName>
    </submittedName>
</protein>
<dbReference type="GO" id="GO:0005794">
    <property type="term" value="C:Golgi apparatus"/>
    <property type="evidence" value="ECO:0007669"/>
    <property type="project" value="TreeGrafter"/>
</dbReference>
<evidence type="ECO:0000256" key="1">
    <source>
        <dbReference type="ARBA" id="ARBA00007677"/>
    </source>
</evidence>
<dbReference type="InterPro" id="IPR002685">
    <property type="entry name" value="Glyco_trans_15"/>
</dbReference>
<dbReference type="GO" id="GO:0000026">
    <property type="term" value="F:alpha-1,2-mannosyltransferase activity"/>
    <property type="evidence" value="ECO:0007669"/>
    <property type="project" value="TreeGrafter"/>
</dbReference>
<dbReference type="SUPFAM" id="SSF53448">
    <property type="entry name" value="Nucleotide-diphospho-sugar transferases"/>
    <property type="match status" value="1"/>
</dbReference>
<keyword evidence="3" id="KW-0808">Transferase</keyword>
<keyword evidence="2" id="KW-0328">Glycosyltransferase</keyword>
<dbReference type="Pfam" id="PF01793">
    <property type="entry name" value="Glyco_transf_15"/>
    <property type="match status" value="1"/>
</dbReference>